<feature type="domain" description="Response regulatory" evidence="3">
    <location>
        <begin position="5"/>
        <end position="123"/>
    </location>
</feature>
<dbReference type="AlphaFoldDB" id="C5T5J0"/>
<dbReference type="Proteomes" id="UP000003856">
    <property type="component" value="Unassembled WGS sequence"/>
</dbReference>
<gene>
    <name evidence="4" type="ORF">AcdelDRAFT_2170</name>
</gene>
<keyword evidence="1 2" id="KW-0597">Phosphoprotein</keyword>
<sequence>MVSPRVLLVEDDPAVRRFVALALDPLDIDLVPCATVAEARRAFDAQVPRLVLTDLTLPDGSGLDLLAWLQARGEAPATQCRTVVFSGAVDTAVAHRLQHLGVWRVLHKPASVGALVDCVAAALAHQETPAVAPPACSGPDPVAEFFGGNRALYEAYRRACLAQFSKDLAAGDRAVAAADAPALRLVAHNLKSVMALLGEGAAAEQARNAEEAAASAALQPMQNHWRQLRSLVQALVAT</sequence>
<dbReference type="PATRIC" id="fig|573060.9.peg.2950"/>
<dbReference type="Pfam" id="PF00072">
    <property type="entry name" value="Response_reg"/>
    <property type="match status" value="1"/>
</dbReference>
<evidence type="ECO:0000259" key="3">
    <source>
        <dbReference type="PROSITE" id="PS50110"/>
    </source>
</evidence>
<name>C5T5J0_ACIDE</name>
<dbReference type="InterPro" id="IPR050595">
    <property type="entry name" value="Bact_response_regulator"/>
</dbReference>
<dbReference type="EMBL" id="ACQT01000065">
    <property type="protein sequence ID" value="EER60266.1"/>
    <property type="molecule type" value="Genomic_DNA"/>
</dbReference>
<proteinExistence type="predicted"/>
<dbReference type="InterPro" id="IPR001789">
    <property type="entry name" value="Sig_transdc_resp-reg_receiver"/>
</dbReference>
<protein>
    <submittedName>
        <fullName evidence="4">Response regulator receiver protein</fullName>
    </submittedName>
</protein>
<dbReference type="Gene3D" id="1.20.120.160">
    <property type="entry name" value="HPT domain"/>
    <property type="match status" value="1"/>
</dbReference>
<dbReference type="PROSITE" id="PS50110">
    <property type="entry name" value="RESPONSE_REGULATORY"/>
    <property type="match status" value="1"/>
</dbReference>
<evidence type="ECO:0000256" key="1">
    <source>
        <dbReference type="ARBA" id="ARBA00022553"/>
    </source>
</evidence>
<feature type="modified residue" description="4-aspartylphosphate" evidence="2">
    <location>
        <position position="54"/>
    </location>
</feature>
<dbReference type="RefSeq" id="WP_005796411.1">
    <property type="nucleotide sequence ID" value="NZ_ACQT01000065.1"/>
</dbReference>
<keyword evidence="5" id="KW-1185">Reference proteome</keyword>
<dbReference type="InterPro" id="IPR011006">
    <property type="entry name" value="CheY-like_superfamily"/>
</dbReference>
<reference evidence="4 5" key="1">
    <citation type="submission" date="2009-05" db="EMBL/GenBank/DDBJ databases">
        <title>The draft genome of Acidovorax delafieldii 2AN.</title>
        <authorList>
            <consortium name="US DOE Joint Genome Institute (JGI-PGF)"/>
            <person name="Lucas S."/>
            <person name="Copeland A."/>
            <person name="Lapidus A."/>
            <person name="Glavina del Rio T."/>
            <person name="Tice H."/>
            <person name="Bruce D."/>
            <person name="Goodwin L."/>
            <person name="Pitluck S."/>
            <person name="Larimer F."/>
            <person name="Land M.L."/>
            <person name="Hauser L."/>
            <person name="Shelobolina E.S."/>
            <person name="Picardal F."/>
            <person name="Roden E."/>
            <person name="Emerson D."/>
        </authorList>
    </citation>
    <scope>NUCLEOTIDE SEQUENCE [LARGE SCALE GENOMIC DNA]</scope>
    <source>
        <strain evidence="4 5">2AN</strain>
    </source>
</reference>
<organism evidence="4 5">
    <name type="scientific">Acidovorax delafieldii 2AN</name>
    <dbReference type="NCBI Taxonomy" id="573060"/>
    <lineage>
        <taxon>Bacteria</taxon>
        <taxon>Pseudomonadati</taxon>
        <taxon>Pseudomonadota</taxon>
        <taxon>Betaproteobacteria</taxon>
        <taxon>Burkholderiales</taxon>
        <taxon>Comamonadaceae</taxon>
        <taxon>Acidovorax</taxon>
    </lineage>
</organism>
<dbReference type="SUPFAM" id="SSF52172">
    <property type="entry name" value="CheY-like"/>
    <property type="match status" value="1"/>
</dbReference>
<accession>C5T5J0</accession>
<dbReference type="OrthoDB" id="9150035at2"/>
<dbReference type="PANTHER" id="PTHR44591:SF3">
    <property type="entry name" value="RESPONSE REGULATORY DOMAIN-CONTAINING PROTEIN"/>
    <property type="match status" value="1"/>
</dbReference>
<evidence type="ECO:0000256" key="2">
    <source>
        <dbReference type="PROSITE-ProRule" id="PRU00169"/>
    </source>
</evidence>
<evidence type="ECO:0000313" key="5">
    <source>
        <dbReference type="Proteomes" id="UP000003856"/>
    </source>
</evidence>
<dbReference type="SUPFAM" id="SSF47226">
    <property type="entry name" value="Histidine-containing phosphotransfer domain, HPT domain"/>
    <property type="match status" value="1"/>
</dbReference>
<evidence type="ECO:0000313" key="4">
    <source>
        <dbReference type="EMBL" id="EER60266.1"/>
    </source>
</evidence>
<dbReference type="SMART" id="SM00448">
    <property type="entry name" value="REC"/>
    <property type="match status" value="1"/>
</dbReference>
<dbReference type="GO" id="GO:0000160">
    <property type="term" value="P:phosphorelay signal transduction system"/>
    <property type="evidence" value="ECO:0007669"/>
    <property type="project" value="InterPro"/>
</dbReference>
<dbReference type="PANTHER" id="PTHR44591">
    <property type="entry name" value="STRESS RESPONSE REGULATOR PROTEIN 1"/>
    <property type="match status" value="1"/>
</dbReference>
<comment type="caution">
    <text evidence="4">The sequence shown here is derived from an EMBL/GenBank/DDBJ whole genome shotgun (WGS) entry which is preliminary data.</text>
</comment>
<dbReference type="InterPro" id="IPR036641">
    <property type="entry name" value="HPT_dom_sf"/>
</dbReference>
<dbReference type="Gene3D" id="3.40.50.2300">
    <property type="match status" value="1"/>
</dbReference>
<dbReference type="CDD" id="cd00156">
    <property type="entry name" value="REC"/>
    <property type="match status" value="1"/>
</dbReference>